<proteinExistence type="predicted"/>
<dbReference type="eggNOG" id="COG4726">
    <property type="taxonomic scope" value="Bacteria"/>
</dbReference>
<organism evidence="2 3">
    <name type="scientific">Pseudomonas nitroreducens</name>
    <dbReference type="NCBI Taxonomy" id="46680"/>
    <lineage>
        <taxon>Bacteria</taxon>
        <taxon>Pseudomonadati</taxon>
        <taxon>Pseudomonadota</taxon>
        <taxon>Gammaproteobacteria</taxon>
        <taxon>Pseudomonadales</taxon>
        <taxon>Pseudomonadaceae</taxon>
        <taxon>Pseudomonas</taxon>
    </lineage>
</organism>
<dbReference type="EMBL" id="NJBA01000006">
    <property type="protein sequence ID" value="OWP49575.1"/>
    <property type="molecule type" value="Genomic_DNA"/>
</dbReference>
<reference evidence="2 3" key="1">
    <citation type="submission" date="2017-06" db="EMBL/GenBank/DDBJ databases">
        <title>Draft genome of Pseudomonas nitroreducens DF05.</title>
        <authorList>
            <person name="Iyer R."/>
        </authorList>
    </citation>
    <scope>NUCLEOTIDE SEQUENCE [LARGE SCALE GENOMIC DNA]</scope>
    <source>
        <strain evidence="2 3">DF05</strain>
    </source>
</reference>
<accession>A0A2D0AD67</accession>
<evidence type="ECO:0000313" key="2">
    <source>
        <dbReference type="EMBL" id="OWP49575.1"/>
    </source>
</evidence>
<feature type="transmembrane region" description="Helical" evidence="1">
    <location>
        <begin position="12"/>
        <end position="33"/>
    </location>
</feature>
<dbReference type="AlphaFoldDB" id="A0A2D0AD67"/>
<protein>
    <recommendedName>
        <fullName evidence="4">Type 4 fimbrial biogenesis protein PilX N-terminal domain-containing protein</fullName>
    </recommendedName>
</protein>
<dbReference type="Proteomes" id="UP000198145">
    <property type="component" value="Unassembled WGS sequence"/>
</dbReference>
<evidence type="ECO:0000313" key="3">
    <source>
        <dbReference type="Proteomes" id="UP000198145"/>
    </source>
</evidence>
<dbReference type="RefSeq" id="WP_088419597.1">
    <property type="nucleotide sequence ID" value="NZ_NJBA01000006.1"/>
</dbReference>
<evidence type="ECO:0000256" key="1">
    <source>
        <dbReference type="SAM" id="Phobius"/>
    </source>
</evidence>
<gene>
    <name evidence="2" type="ORF">CEG18_18645</name>
</gene>
<keyword evidence="1" id="KW-0812">Transmembrane</keyword>
<keyword evidence="1" id="KW-0472">Membrane</keyword>
<keyword evidence="1" id="KW-1133">Transmembrane helix</keyword>
<name>A0A2D0AD67_PSENT</name>
<sequence length="162" mass="17018">MKMNGTKGKQQGATLIITLVMLLMLMLMVGSAYTLSGTNLQAVGNMQFRNEAIASANIGIERVLGSAFTTAPAAEQLNVDINNDGTTDYQVSMAAPVCLSAKQSSVASLCGQQTQPMCSQDWNTVWELNATVTDAVSGAAVKVRSGVRVQLTNTQKLAVCGV</sequence>
<evidence type="ECO:0008006" key="4">
    <source>
        <dbReference type="Google" id="ProtNLM"/>
    </source>
</evidence>
<comment type="caution">
    <text evidence="2">The sequence shown here is derived from an EMBL/GenBank/DDBJ whole genome shotgun (WGS) entry which is preliminary data.</text>
</comment>